<reference evidence="4 5" key="1">
    <citation type="journal article" date="2022" name="ISME Commun">
        <title>Vulcanimicrobium alpinus gen. nov. sp. nov., the first cultivated representative of the candidate phylum 'Eremiobacterota', is a metabolically versatile aerobic anoxygenic phototroph.</title>
        <authorList>
            <person name="Yabe S."/>
            <person name="Muto K."/>
            <person name="Abe K."/>
            <person name="Yokota A."/>
            <person name="Staudigel H."/>
            <person name="Tebo B.M."/>
        </authorList>
    </citation>
    <scope>NUCLEOTIDE SEQUENCE [LARGE SCALE GENOMIC DNA]</scope>
    <source>
        <strain evidence="4 5">WC8-2</strain>
    </source>
</reference>
<evidence type="ECO:0000256" key="2">
    <source>
        <dbReference type="ARBA" id="ARBA00022801"/>
    </source>
</evidence>
<evidence type="ECO:0000256" key="1">
    <source>
        <dbReference type="ARBA" id="ARBA00008324"/>
    </source>
</evidence>
<dbReference type="NCBIfam" id="TIGR00369">
    <property type="entry name" value="unchar_dom_1"/>
    <property type="match status" value="1"/>
</dbReference>
<accession>A0AAN2C996</accession>
<name>A0AAN2C996_UNVUL</name>
<dbReference type="NCBIfam" id="TIGR02286">
    <property type="entry name" value="PaaD"/>
    <property type="match status" value="1"/>
</dbReference>
<keyword evidence="2" id="KW-0378">Hydrolase</keyword>
<dbReference type="SUPFAM" id="SSF54637">
    <property type="entry name" value="Thioesterase/thiol ester dehydrase-isomerase"/>
    <property type="match status" value="1"/>
</dbReference>
<dbReference type="InterPro" id="IPR052723">
    <property type="entry name" value="Acyl-CoA_thioesterase_PaaI"/>
</dbReference>
<dbReference type="Gene3D" id="3.10.129.10">
    <property type="entry name" value="Hotdog Thioesterase"/>
    <property type="match status" value="1"/>
</dbReference>
<dbReference type="AlphaFoldDB" id="A0AAN2C996"/>
<dbReference type="CDD" id="cd03443">
    <property type="entry name" value="PaaI_thioesterase"/>
    <property type="match status" value="1"/>
</dbReference>
<evidence type="ECO:0000259" key="3">
    <source>
        <dbReference type="Pfam" id="PF03061"/>
    </source>
</evidence>
<dbReference type="PANTHER" id="PTHR42856:SF1">
    <property type="entry name" value="ACYL-COENZYME A THIOESTERASE PAAI"/>
    <property type="match status" value="1"/>
</dbReference>
<evidence type="ECO:0000313" key="4">
    <source>
        <dbReference type="EMBL" id="BDE05786.1"/>
    </source>
</evidence>
<dbReference type="GO" id="GO:0016289">
    <property type="term" value="F:acyl-CoA hydrolase activity"/>
    <property type="evidence" value="ECO:0007669"/>
    <property type="project" value="UniProtKB-ARBA"/>
</dbReference>
<dbReference type="Pfam" id="PF03061">
    <property type="entry name" value="4HBT"/>
    <property type="match status" value="1"/>
</dbReference>
<protein>
    <submittedName>
        <fullName evidence="4">Phenylacetic acid degradation protein PaaD</fullName>
    </submittedName>
</protein>
<dbReference type="KEGG" id="vab:WPS_10620"/>
<dbReference type="PANTHER" id="PTHR42856">
    <property type="entry name" value="ACYL-COENZYME A THIOESTERASE PAAI"/>
    <property type="match status" value="1"/>
</dbReference>
<evidence type="ECO:0000313" key="5">
    <source>
        <dbReference type="Proteomes" id="UP001317532"/>
    </source>
</evidence>
<proteinExistence type="inferred from homology"/>
<dbReference type="InterPro" id="IPR006683">
    <property type="entry name" value="Thioestr_dom"/>
</dbReference>
<feature type="domain" description="Thioesterase" evidence="3">
    <location>
        <begin position="57"/>
        <end position="129"/>
    </location>
</feature>
<sequence length="147" mass="15498">MTEAATDADALARACAEAMYARDRAARAAGMVIEDVRAGYARVAMTVTDAMLNGHDIAHGGFTFMLADTAFAYACNSRNLPNVALQCSISFAAPVHLGDRLVAEGEQRSGGNGRTGVYDITVSRADGEMVALFRGVCYRVKGTVLEG</sequence>
<dbReference type="InterPro" id="IPR011973">
    <property type="entry name" value="PaaD"/>
</dbReference>
<dbReference type="Proteomes" id="UP001317532">
    <property type="component" value="Chromosome"/>
</dbReference>
<dbReference type="RefSeq" id="WP_317996808.1">
    <property type="nucleotide sequence ID" value="NZ_AP025523.1"/>
</dbReference>
<keyword evidence="5" id="KW-1185">Reference proteome</keyword>
<dbReference type="InterPro" id="IPR029069">
    <property type="entry name" value="HotDog_dom_sf"/>
</dbReference>
<dbReference type="EMBL" id="AP025523">
    <property type="protein sequence ID" value="BDE05786.1"/>
    <property type="molecule type" value="Genomic_DNA"/>
</dbReference>
<dbReference type="FunFam" id="3.10.129.10:FF:000022">
    <property type="entry name" value="Phenylacetic acid degradation protein"/>
    <property type="match status" value="1"/>
</dbReference>
<dbReference type="InterPro" id="IPR003736">
    <property type="entry name" value="PAAI_dom"/>
</dbReference>
<organism evidence="4 5">
    <name type="scientific">Vulcanimicrobium alpinum</name>
    <dbReference type="NCBI Taxonomy" id="3016050"/>
    <lineage>
        <taxon>Bacteria</taxon>
        <taxon>Bacillati</taxon>
        <taxon>Vulcanimicrobiota</taxon>
        <taxon>Vulcanimicrobiia</taxon>
        <taxon>Vulcanimicrobiales</taxon>
        <taxon>Vulcanimicrobiaceae</taxon>
        <taxon>Vulcanimicrobium</taxon>
    </lineage>
</organism>
<comment type="similarity">
    <text evidence="1">Belongs to the thioesterase PaaI family.</text>
</comment>
<gene>
    <name evidence="4" type="primary">paaI</name>
    <name evidence="4" type="ORF">WPS_10620</name>
</gene>